<dbReference type="Proteomes" id="UP000186851">
    <property type="component" value="Chromosome"/>
</dbReference>
<keyword evidence="1" id="KW-0663">Pyridoxal phosphate</keyword>
<reference evidence="3" key="2">
    <citation type="journal article" date="2022" name="Nat. Microbiol.">
        <title>A closed Candidatus Odinarchaeum chromosome exposes Asgard archaeal viruses.</title>
        <authorList>
            <person name="Tamarit D."/>
            <person name="Caceres E.F."/>
            <person name="Krupovic M."/>
            <person name="Nijland R."/>
            <person name="Eme L."/>
            <person name="Robinson N.P."/>
            <person name="Ettema T.J.G."/>
        </authorList>
    </citation>
    <scope>NUCLEOTIDE SEQUENCE</scope>
    <source>
        <strain evidence="3">LCB_4</strain>
    </source>
</reference>
<dbReference type="InterPro" id="IPR015422">
    <property type="entry name" value="PyrdxlP-dep_Trfase_small"/>
</dbReference>
<dbReference type="GO" id="GO:0008483">
    <property type="term" value="F:transaminase activity"/>
    <property type="evidence" value="ECO:0007669"/>
    <property type="project" value="UniProtKB-KW"/>
</dbReference>
<protein>
    <submittedName>
        <fullName evidence="3">Aminotransferase class V-fold PLP-dependent enzyme</fullName>
    </submittedName>
</protein>
<dbReference type="PANTHER" id="PTHR43586:SF8">
    <property type="entry name" value="CYSTEINE DESULFURASE 1, CHLOROPLASTIC"/>
    <property type="match status" value="1"/>
</dbReference>
<evidence type="ECO:0000313" key="4">
    <source>
        <dbReference type="Proteomes" id="UP000186851"/>
    </source>
</evidence>
<proteinExistence type="predicted"/>
<dbReference type="Gene3D" id="3.90.1150.10">
    <property type="entry name" value="Aspartate Aminotransferase, domain 1"/>
    <property type="match status" value="1"/>
</dbReference>
<accession>A0AAF0D3D7</accession>
<gene>
    <name evidence="3" type="ORF">OdinLCB4_003235</name>
</gene>
<evidence type="ECO:0000256" key="1">
    <source>
        <dbReference type="ARBA" id="ARBA00022898"/>
    </source>
</evidence>
<evidence type="ECO:0000313" key="3">
    <source>
        <dbReference type="EMBL" id="WEU40936.1"/>
    </source>
</evidence>
<dbReference type="SUPFAM" id="SSF53383">
    <property type="entry name" value="PLP-dependent transferases"/>
    <property type="match status" value="1"/>
</dbReference>
<feature type="domain" description="Aminotransferase class V" evidence="2">
    <location>
        <begin position="21"/>
        <end position="385"/>
    </location>
</feature>
<sequence length="402" mass="44796">MEYPFEKVLEDYPLISDRKVVYLDSATKTLPPLKIIEEVKKYHAEVGVSPRRGAHRLSISAERELEEARLKIARLVNAKKENIIFTPSVPFSAATLISGYPWRRGDKILISGAEHNSILAPALQAKNRFGLTHMIVGLNSNLKLDLEDLKNKINKDCKILLATLTPMILGVKNPLNEIAKIAHEYNCHVISDATRAIIHQEIDFNKLDSDALIFSGCIGIPGLEGVSVICAKKELLEMIEPLTPGSGSISEASYNEYRNSPLPDKLEAGLINMSAIISLKEAVKYIENIGLEKIRSYNLKLANIIYEELKNMKGVKLYGPIEKGVETPIVSFNIEGFNSHDIALFLDETNKIITRSGMQCTYLLSYKINEKGVVQVSPHYYNTPDHASILINTLNLIISELS</sequence>
<dbReference type="PANTHER" id="PTHR43586">
    <property type="entry name" value="CYSTEINE DESULFURASE"/>
    <property type="match status" value="1"/>
</dbReference>
<evidence type="ECO:0000259" key="2">
    <source>
        <dbReference type="Pfam" id="PF00266"/>
    </source>
</evidence>
<dbReference type="Pfam" id="PF00266">
    <property type="entry name" value="Aminotran_5"/>
    <property type="match status" value="1"/>
</dbReference>
<dbReference type="InterPro" id="IPR015424">
    <property type="entry name" value="PyrdxlP-dep_Trfase"/>
</dbReference>
<organism evidence="3 4">
    <name type="scientific">Odinarchaeota yellowstonii (strain LCB_4)</name>
    <dbReference type="NCBI Taxonomy" id="1841599"/>
    <lineage>
        <taxon>Archaea</taxon>
        <taxon>Promethearchaeati</taxon>
        <taxon>Candidatus Odinarchaeota</taxon>
        <taxon>Candidatus Odinarchaeia</taxon>
        <taxon>Candidatus Odinarchaeales</taxon>
        <taxon>Candidatus Odinarchaeaceae</taxon>
        <taxon>Candidatus Odinarchaeum</taxon>
    </lineage>
</organism>
<dbReference type="KEGG" id="oyw:OdinLCB4_003235"/>
<keyword evidence="3" id="KW-0808">Transferase</keyword>
<dbReference type="EMBL" id="CP091871">
    <property type="protein sequence ID" value="WEU40936.1"/>
    <property type="molecule type" value="Genomic_DNA"/>
</dbReference>
<dbReference type="InterPro" id="IPR015421">
    <property type="entry name" value="PyrdxlP-dep_Trfase_major"/>
</dbReference>
<dbReference type="AlphaFoldDB" id="A0AAF0D3D7"/>
<reference evidence="3" key="1">
    <citation type="journal article" date="2017" name="Nature">
        <title>Asgard archaea illuminate the origin of eukaryotic cellular complexity.</title>
        <authorList>
            <person name="Zaremba-Niedzwiedzka K."/>
            <person name="Caceres E.F."/>
            <person name="Saw J.H."/>
            <person name="Backstrom D."/>
            <person name="Juzokaite L."/>
            <person name="Vancaester E."/>
            <person name="Seitz K.W."/>
            <person name="Anantharaman K."/>
            <person name="Starnawski P."/>
            <person name="Kjeldsen K.U."/>
            <person name="Scott M.B."/>
            <person name="Nunoura T."/>
            <person name="Banfield J.F."/>
            <person name="Schramm A."/>
            <person name="Baker B.J."/>
            <person name="Spang A."/>
            <person name="Ettema T.J.G."/>
        </authorList>
    </citation>
    <scope>NUCLEOTIDE SEQUENCE</scope>
    <source>
        <strain evidence="3">LCB_4</strain>
    </source>
</reference>
<keyword evidence="3" id="KW-0032">Aminotransferase</keyword>
<name>A0AAF0D3D7_ODILC</name>
<dbReference type="Gene3D" id="3.40.640.10">
    <property type="entry name" value="Type I PLP-dependent aspartate aminotransferase-like (Major domain)"/>
    <property type="match status" value="1"/>
</dbReference>
<dbReference type="InterPro" id="IPR000192">
    <property type="entry name" value="Aminotrans_V_dom"/>
</dbReference>